<protein>
    <submittedName>
        <fullName evidence="6">LysR family transcriptional regulator</fullName>
    </submittedName>
</protein>
<evidence type="ECO:0000256" key="2">
    <source>
        <dbReference type="ARBA" id="ARBA00023015"/>
    </source>
</evidence>
<dbReference type="GO" id="GO:0003700">
    <property type="term" value="F:DNA-binding transcription factor activity"/>
    <property type="evidence" value="ECO:0007669"/>
    <property type="project" value="InterPro"/>
</dbReference>
<reference evidence="6 7" key="1">
    <citation type="submission" date="2018-11" db="EMBL/GenBank/DDBJ databases">
        <title>Genomes From Bacteria Associated with the Canine Oral Cavity: a Test Case for Automated Genome-Based Taxonomic Assignment.</title>
        <authorList>
            <person name="Coil D.A."/>
            <person name="Jospin G."/>
            <person name="Darling A.E."/>
            <person name="Wallis C."/>
            <person name="Davis I.J."/>
            <person name="Harris S."/>
            <person name="Eisen J.A."/>
            <person name="Holcombe L.J."/>
            <person name="O'Flynn C."/>
        </authorList>
    </citation>
    <scope>NUCLEOTIDE SEQUENCE [LARGE SCALE GENOMIC DNA]</scope>
    <source>
        <strain evidence="6 7">COT-280</strain>
    </source>
</reference>
<dbReference type="PANTHER" id="PTHR30126">
    <property type="entry name" value="HTH-TYPE TRANSCRIPTIONAL REGULATOR"/>
    <property type="match status" value="1"/>
</dbReference>
<dbReference type="EMBL" id="RQYC01000010">
    <property type="protein sequence ID" value="RRD89865.1"/>
    <property type="molecule type" value="Genomic_DNA"/>
</dbReference>
<dbReference type="Gene3D" id="3.40.190.10">
    <property type="entry name" value="Periplasmic binding protein-like II"/>
    <property type="match status" value="2"/>
</dbReference>
<sequence>MKLQQLRYAVETFRRNLNVSEAAEALFTSQPGVSKQIKLLEEEIGVQIFIRNGKRMVAVTPAGRAVLETAERILRDVQRIKTIGSEFAGGGTFTVAASYSHARYVLPAAAAAFAADYPDVRLNILTGTPDEVSAMVLRGEADVAVCSELPQILPAPLRQLMCGAWAYALLLPKTHSLAQKERILLSDLADCALLTYNYAVLPHAAFARAFARARLPWQATLLSGDNDLLKAYARAGLGVALLDAAACADEAESPQWTVRDVSHCFEPAYTRILLRADVPLSRYAYDWLARVSPDLSPERANALLYDTPVDDFSI</sequence>
<dbReference type="Pfam" id="PF03466">
    <property type="entry name" value="LysR_substrate"/>
    <property type="match status" value="1"/>
</dbReference>
<dbReference type="SUPFAM" id="SSF53850">
    <property type="entry name" value="Periplasmic binding protein-like II"/>
    <property type="match status" value="1"/>
</dbReference>
<dbReference type="GO" id="GO:0019344">
    <property type="term" value="P:cysteine biosynthetic process"/>
    <property type="evidence" value="ECO:0007669"/>
    <property type="project" value="TreeGrafter"/>
</dbReference>
<evidence type="ECO:0000256" key="4">
    <source>
        <dbReference type="ARBA" id="ARBA00023163"/>
    </source>
</evidence>
<dbReference type="InterPro" id="IPR036390">
    <property type="entry name" value="WH_DNA-bd_sf"/>
</dbReference>
<comment type="caution">
    <text evidence="6">The sequence shown here is derived from an EMBL/GenBank/DDBJ whole genome shotgun (WGS) entry which is preliminary data.</text>
</comment>
<dbReference type="InterPro" id="IPR005119">
    <property type="entry name" value="LysR_subst-bd"/>
</dbReference>
<keyword evidence="2" id="KW-0805">Transcription regulation</keyword>
<dbReference type="Proteomes" id="UP000269923">
    <property type="component" value="Unassembled WGS sequence"/>
</dbReference>
<proteinExistence type="inferred from homology"/>
<name>A0A3P2A4H1_9NEIS</name>
<dbReference type="InterPro" id="IPR036388">
    <property type="entry name" value="WH-like_DNA-bd_sf"/>
</dbReference>
<dbReference type="GO" id="GO:0000976">
    <property type="term" value="F:transcription cis-regulatory region binding"/>
    <property type="evidence" value="ECO:0007669"/>
    <property type="project" value="TreeGrafter"/>
</dbReference>
<dbReference type="Gene3D" id="1.10.10.10">
    <property type="entry name" value="Winged helix-like DNA-binding domain superfamily/Winged helix DNA-binding domain"/>
    <property type="match status" value="1"/>
</dbReference>
<keyword evidence="3" id="KW-0238">DNA-binding</keyword>
<evidence type="ECO:0000313" key="7">
    <source>
        <dbReference type="Proteomes" id="UP000269923"/>
    </source>
</evidence>
<dbReference type="PRINTS" id="PR00039">
    <property type="entry name" value="HTHLYSR"/>
</dbReference>
<dbReference type="PANTHER" id="PTHR30126:SF6">
    <property type="entry name" value="HTH-TYPE TRANSCRIPTIONAL REGULATOR CYSB-RELATED"/>
    <property type="match status" value="1"/>
</dbReference>
<comment type="similarity">
    <text evidence="1">Belongs to the LysR transcriptional regulatory family.</text>
</comment>
<dbReference type="PROSITE" id="PS50931">
    <property type="entry name" value="HTH_LYSR"/>
    <property type="match status" value="1"/>
</dbReference>
<dbReference type="OrthoDB" id="5297026at2"/>
<dbReference type="AlphaFoldDB" id="A0A3P2A4H1"/>
<evidence type="ECO:0000313" key="6">
    <source>
        <dbReference type="EMBL" id="RRD89865.1"/>
    </source>
</evidence>
<accession>A0A3P2A4H1</accession>
<gene>
    <name evidence="6" type="ORF">EII21_07490</name>
</gene>
<evidence type="ECO:0000259" key="5">
    <source>
        <dbReference type="PROSITE" id="PS50931"/>
    </source>
</evidence>
<dbReference type="FunFam" id="1.10.10.10:FF:000001">
    <property type="entry name" value="LysR family transcriptional regulator"/>
    <property type="match status" value="1"/>
</dbReference>
<evidence type="ECO:0000256" key="1">
    <source>
        <dbReference type="ARBA" id="ARBA00009437"/>
    </source>
</evidence>
<evidence type="ECO:0000256" key="3">
    <source>
        <dbReference type="ARBA" id="ARBA00023125"/>
    </source>
</evidence>
<feature type="domain" description="HTH lysR-type" evidence="5">
    <location>
        <begin position="1"/>
        <end position="59"/>
    </location>
</feature>
<organism evidence="6 7">
    <name type="scientific">Conchiformibius steedae</name>
    <dbReference type="NCBI Taxonomy" id="153493"/>
    <lineage>
        <taxon>Bacteria</taxon>
        <taxon>Pseudomonadati</taxon>
        <taxon>Pseudomonadota</taxon>
        <taxon>Betaproteobacteria</taxon>
        <taxon>Neisseriales</taxon>
        <taxon>Neisseriaceae</taxon>
        <taxon>Conchiformibius</taxon>
    </lineage>
</organism>
<dbReference type="RefSeq" id="WP_124795238.1">
    <property type="nucleotide sequence ID" value="NZ_RQYC01000010.1"/>
</dbReference>
<keyword evidence="4" id="KW-0804">Transcription</keyword>
<dbReference type="Pfam" id="PF00126">
    <property type="entry name" value="HTH_1"/>
    <property type="match status" value="1"/>
</dbReference>
<dbReference type="InterPro" id="IPR000847">
    <property type="entry name" value="LysR_HTH_N"/>
</dbReference>
<dbReference type="SUPFAM" id="SSF46785">
    <property type="entry name" value="Winged helix' DNA-binding domain"/>
    <property type="match status" value="1"/>
</dbReference>
<keyword evidence="7" id="KW-1185">Reference proteome</keyword>